<name>A0A1U7DFR3_9RHOB</name>
<reference evidence="1 2" key="1">
    <citation type="submission" date="2017-01" db="EMBL/GenBank/DDBJ databases">
        <title>Genomic analysis of Xuhuaishuia manganoxidans DY6-4.</title>
        <authorList>
            <person name="Wang X."/>
        </authorList>
    </citation>
    <scope>NUCLEOTIDE SEQUENCE [LARGE SCALE GENOMIC DNA]</scope>
    <source>
        <strain evidence="1 2">DY6-4</strain>
    </source>
</reference>
<accession>A0A1U7DFR3</accession>
<dbReference type="AlphaFoldDB" id="A0A1U7DFR3"/>
<sequence length="216" mass="22930">MSNTDSFIDEVTEEVRRDRLFAVMKRWGWVAAVAVVVLVGGAAVNEYRKASAEAEAQATGDAIRAAIEAESPSASVDALNAIEAEGETRAMVRLIEVSPLLETDRPAALKTLEELSTDADASETLRQLASLKLVIAQGKDAPAEARLERLTTLSSAGMPFRTLALEQTALVLVEMGQAEKAIGILKSLVNDQESTAGLRRRAAQLIVALGGSLDEG</sequence>
<gene>
    <name evidence="1" type="ORF">BV394_02925</name>
</gene>
<evidence type="ECO:0000313" key="1">
    <source>
        <dbReference type="EMBL" id="APX88812.1"/>
    </source>
</evidence>
<organism evidence="1 2">
    <name type="scientific">Brevirhabdus pacifica</name>
    <dbReference type="NCBI Taxonomy" id="1267768"/>
    <lineage>
        <taxon>Bacteria</taxon>
        <taxon>Pseudomonadati</taxon>
        <taxon>Pseudomonadota</taxon>
        <taxon>Alphaproteobacteria</taxon>
        <taxon>Rhodobacterales</taxon>
        <taxon>Paracoccaceae</taxon>
        <taxon>Brevirhabdus</taxon>
    </lineage>
</organism>
<dbReference type="OrthoDB" id="7173339at2"/>
<dbReference type="EMBL" id="CP019124">
    <property type="protein sequence ID" value="APX88812.1"/>
    <property type="molecule type" value="Genomic_DNA"/>
</dbReference>
<dbReference type="Proteomes" id="UP000187266">
    <property type="component" value="Chromosome"/>
</dbReference>
<evidence type="ECO:0000313" key="2">
    <source>
        <dbReference type="Proteomes" id="UP000187266"/>
    </source>
</evidence>
<accession>A0A2M9DFV8</accession>
<proteinExistence type="predicted"/>
<dbReference type="STRING" id="1267768.BV394_02925"/>
<keyword evidence="2" id="KW-1185">Reference proteome</keyword>
<dbReference type="RefSeq" id="WP_076978835.1">
    <property type="nucleotide sequence ID" value="NZ_CP019124.1"/>
</dbReference>
<protein>
    <submittedName>
        <fullName evidence="1">Uncharacterized protein</fullName>
    </submittedName>
</protein>